<evidence type="ECO:0000313" key="2">
    <source>
        <dbReference type="Proteomes" id="UP000887561"/>
    </source>
</evidence>
<keyword evidence="2" id="KW-1185">Reference proteome</keyword>
<organism evidence="2 3">
    <name type="scientific">Meloidogyne javanica</name>
    <name type="common">Root-knot nematode worm</name>
    <dbReference type="NCBI Taxonomy" id="6303"/>
    <lineage>
        <taxon>Eukaryota</taxon>
        <taxon>Metazoa</taxon>
        <taxon>Ecdysozoa</taxon>
        <taxon>Nematoda</taxon>
        <taxon>Chromadorea</taxon>
        <taxon>Rhabditida</taxon>
        <taxon>Tylenchina</taxon>
        <taxon>Tylenchomorpha</taxon>
        <taxon>Tylenchoidea</taxon>
        <taxon>Meloidogynidae</taxon>
        <taxon>Meloidogyninae</taxon>
        <taxon>Meloidogyne</taxon>
        <taxon>Meloidogyne incognita group</taxon>
    </lineage>
</organism>
<dbReference type="WBParaSite" id="scaffold10320_cov148.g14701">
    <property type="protein sequence ID" value="scaffold10320_cov148.g14701"/>
    <property type="gene ID" value="scaffold10320_cov148.g14701"/>
</dbReference>
<feature type="compositionally biased region" description="Gly residues" evidence="1">
    <location>
        <begin position="174"/>
        <end position="183"/>
    </location>
</feature>
<protein>
    <submittedName>
        <fullName evidence="3">Uncharacterized protein</fullName>
    </submittedName>
</protein>
<evidence type="ECO:0000313" key="3">
    <source>
        <dbReference type="WBParaSite" id="scaffold10320_cov148.g14701"/>
    </source>
</evidence>
<feature type="region of interest" description="Disordered" evidence="1">
    <location>
        <begin position="68"/>
        <end position="196"/>
    </location>
</feature>
<sequence>YTSLYIGGVPNAGEKGEIVILLTAVDSALCGVLYMALLLKCNASQTVVSTIHARNIERTKIEVQNTTVQRGPFGGSKGDFGNEINNQLYGTTEGGVERGGGGLNEENRDIPNGGRFRRELGSDGFNGEGRRGNGGIGSEGTGGEFNNRGRLEGGNQGRGFGGGPVGGEFNRGSLEGGNFGGPRGQIPSDKFVSKFT</sequence>
<reference evidence="3" key="1">
    <citation type="submission" date="2022-11" db="UniProtKB">
        <authorList>
            <consortium name="WormBaseParasite"/>
        </authorList>
    </citation>
    <scope>IDENTIFICATION</scope>
</reference>
<proteinExistence type="predicted"/>
<feature type="compositionally biased region" description="Gly residues" evidence="1">
    <location>
        <begin position="124"/>
        <end position="143"/>
    </location>
</feature>
<evidence type="ECO:0000256" key="1">
    <source>
        <dbReference type="SAM" id="MobiDB-lite"/>
    </source>
</evidence>
<name>A0A915LC41_MELJA</name>
<accession>A0A915LC41</accession>
<dbReference type="AlphaFoldDB" id="A0A915LC41"/>
<feature type="compositionally biased region" description="Gly residues" evidence="1">
    <location>
        <begin position="152"/>
        <end position="166"/>
    </location>
</feature>
<dbReference type="Proteomes" id="UP000887561">
    <property type="component" value="Unplaced"/>
</dbReference>